<feature type="transmembrane region" description="Helical" evidence="1">
    <location>
        <begin position="86"/>
        <end position="107"/>
    </location>
</feature>
<accession>A0AAD9DI41</accession>
<reference evidence="2" key="1">
    <citation type="submission" date="2023-06" db="EMBL/GenBank/DDBJ databases">
        <title>Survivors Of The Sea: Transcriptome response of Skeletonema marinoi to long-term dormancy.</title>
        <authorList>
            <person name="Pinder M.I.M."/>
            <person name="Kourtchenko O."/>
            <person name="Robertson E.K."/>
            <person name="Larsson T."/>
            <person name="Maumus F."/>
            <person name="Osuna-Cruz C.M."/>
            <person name="Vancaester E."/>
            <person name="Stenow R."/>
            <person name="Vandepoele K."/>
            <person name="Ploug H."/>
            <person name="Bruchert V."/>
            <person name="Godhe A."/>
            <person name="Topel M."/>
        </authorList>
    </citation>
    <scope>NUCLEOTIDE SEQUENCE</scope>
    <source>
        <strain evidence="2">R05AC</strain>
    </source>
</reference>
<evidence type="ECO:0000313" key="3">
    <source>
        <dbReference type="Proteomes" id="UP001224775"/>
    </source>
</evidence>
<dbReference type="AlphaFoldDB" id="A0AAD9DI41"/>
<keyword evidence="1" id="KW-1133">Transmembrane helix</keyword>
<protein>
    <submittedName>
        <fullName evidence="2">Uncharacterized protein</fullName>
    </submittedName>
</protein>
<evidence type="ECO:0000256" key="1">
    <source>
        <dbReference type="SAM" id="Phobius"/>
    </source>
</evidence>
<comment type="caution">
    <text evidence="2">The sequence shown here is derived from an EMBL/GenBank/DDBJ whole genome shotgun (WGS) entry which is preliminary data.</text>
</comment>
<keyword evidence="1" id="KW-0812">Transmembrane</keyword>
<organism evidence="2 3">
    <name type="scientific">Skeletonema marinoi</name>
    <dbReference type="NCBI Taxonomy" id="267567"/>
    <lineage>
        <taxon>Eukaryota</taxon>
        <taxon>Sar</taxon>
        <taxon>Stramenopiles</taxon>
        <taxon>Ochrophyta</taxon>
        <taxon>Bacillariophyta</taxon>
        <taxon>Coscinodiscophyceae</taxon>
        <taxon>Thalassiosirophycidae</taxon>
        <taxon>Thalassiosirales</taxon>
        <taxon>Skeletonemataceae</taxon>
        <taxon>Skeletonema</taxon>
        <taxon>Skeletonema marinoi-dohrnii complex</taxon>
    </lineage>
</organism>
<dbReference type="EMBL" id="JATAAI010000004">
    <property type="protein sequence ID" value="KAK1746595.1"/>
    <property type="molecule type" value="Genomic_DNA"/>
</dbReference>
<name>A0AAD9DI41_9STRA</name>
<gene>
    <name evidence="2" type="ORF">QTG54_003202</name>
</gene>
<keyword evidence="3" id="KW-1185">Reference proteome</keyword>
<proteinExistence type="predicted"/>
<keyword evidence="1" id="KW-0472">Membrane</keyword>
<evidence type="ECO:0000313" key="2">
    <source>
        <dbReference type="EMBL" id="KAK1746595.1"/>
    </source>
</evidence>
<dbReference type="Proteomes" id="UP001224775">
    <property type="component" value="Unassembled WGS sequence"/>
</dbReference>
<sequence>MSSNNELDDIVREVIEENPPEEQGIRPEWQNHVGWHRKENIFNLRGREDKEDATPKELPRNHEVNTESNEALHGIQEVHTLNTTTFLSSASLITVLIICIICVRKYYSKTNMSCSIKPRKTEAELV</sequence>